<gene>
    <name evidence="1" type="ORF">scyTo_0007519</name>
</gene>
<accession>A0A401NTU9</accession>
<name>A0A401NTU9_SCYTO</name>
<dbReference type="STRING" id="75743.A0A401NTU9"/>
<dbReference type="AlphaFoldDB" id="A0A401NTU9"/>
<sequence>MMLHLYIFQFFLIRDILKFKPLSSTTTVTVITGDHYDEQLSDSLNKVVTQFQQQFIAQGYPSAKWIKMKGTDRRMIYRNPKDVAKQLKKLISKRKVKQESQ</sequence>
<evidence type="ECO:0000313" key="2">
    <source>
        <dbReference type="Proteomes" id="UP000288216"/>
    </source>
</evidence>
<dbReference type="OrthoDB" id="294702at2759"/>
<comment type="caution">
    <text evidence="1">The sequence shown here is derived from an EMBL/GenBank/DDBJ whole genome shotgun (WGS) entry which is preliminary data.</text>
</comment>
<dbReference type="Proteomes" id="UP000288216">
    <property type="component" value="Unassembled WGS sequence"/>
</dbReference>
<reference evidence="1 2" key="1">
    <citation type="journal article" date="2018" name="Nat. Ecol. Evol.">
        <title>Shark genomes provide insights into elasmobranch evolution and the origin of vertebrates.</title>
        <authorList>
            <person name="Hara Y"/>
            <person name="Yamaguchi K"/>
            <person name="Onimaru K"/>
            <person name="Kadota M"/>
            <person name="Koyanagi M"/>
            <person name="Keeley SD"/>
            <person name="Tatsumi K"/>
            <person name="Tanaka K"/>
            <person name="Motone F"/>
            <person name="Kageyama Y"/>
            <person name="Nozu R"/>
            <person name="Adachi N"/>
            <person name="Nishimura O"/>
            <person name="Nakagawa R"/>
            <person name="Tanegashima C"/>
            <person name="Kiyatake I"/>
            <person name="Matsumoto R"/>
            <person name="Murakumo K"/>
            <person name="Nishida K"/>
            <person name="Terakita A"/>
            <person name="Kuratani S"/>
            <person name="Sato K"/>
            <person name="Hyodo S Kuraku.S."/>
        </authorList>
    </citation>
    <scope>NUCLEOTIDE SEQUENCE [LARGE SCALE GENOMIC DNA]</scope>
</reference>
<protein>
    <submittedName>
        <fullName evidence="1">Uncharacterized protein</fullName>
    </submittedName>
</protein>
<organism evidence="1 2">
    <name type="scientific">Scyliorhinus torazame</name>
    <name type="common">Cloudy catshark</name>
    <name type="synonym">Catulus torazame</name>
    <dbReference type="NCBI Taxonomy" id="75743"/>
    <lineage>
        <taxon>Eukaryota</taxon>
        <taxon>Metazoa</taxon>
        <taxon>Chordata</taxon>
        <taxon>Craniata</taxon>
        <taxon>Vertebrata</taxon>
        <taxon>Chondrichthyes</taxon>
        <taxon>Elasmobranchii</taxon>
        <taxon>Galeomorphii</taxon>
        <taxon>Galeoidea</taxon>
        <taxon>Carcharhiniformes</taxon>
        <taxon>Scyliorhinidae</taxon>
        <taxon>Scyliorhinus</taxon>
    </lineage>
</organism>
<proteinExistence type="predicted"/>
<evidence type="ECO:0000313" key="1">
    <source>
        <dbReference type="EMBL" id="GCB64306.1"/>
    </source>
</evidence>
<keyword evidence="2" id="KW-1185">Reference proteome</keyword>
<dbReference type="EMBL" id="BFAA01002741">
    <property type="protein sequence ID" value="GCB64306.1"/>
    <property type="molecule type" value="Genomic_DNA"/>
</dbReference>